<sequence length="375" mass="43340">MKIGIITFHAAFNYGSMLQAYALQTFLERQGHQVEIINFRPEIQKKTYSKPLKWNNKGNIILSFKRLLFTPIEVCKLYKKWNLFNSFLHKYLNLSKEYNSIDELIKDDIGIDLLITGSDQIWNTNAFDFSEVYFGNFLNSDIPKIAYAPSMGPSPETQDVKYLKKLLQGYRAVSVREERTKQFIEDYGIFKNVEIVLDPTMLLDGCDYDLLYGKEPLIKEDYIFYYTPGGARHEFLQIAENIGEKYNLPVIVENSYTPGDLKRYKHIKAYAAVGPSEFLNLVKNSKVVCGASFHLMVFAVLFNKKFFCINGDVDSRLNNLMKITGNQDCIISIQSPINIQKTESYLEDIRKHSENFLVDSINSISLRKEKNDADY</sequence>
<organism evidence="2 3">
    <name type="scientific">Marseilla massiliensis</name>
    <dbReference type="NCBI Taxonomy" id="1841864"/>
    <lineage>
        <taxon>Bacteria</taxon>
        <taxon>Pseudomonadati</taxon>
        <taxon>Bacteroidota</taxon>
        <taxon>Bacteroidia</taxon>
        <taxon>Bacteroidales</taxon>
        <taxon>Prevotellaceae</taxon>
        <taxon>Marseilla</taxon>
    </lineage>
</organism>
<reference evidence="2 3" key="1">
    <citation type="journal article" date="2021" name="Sci. Rep.">
        <title>The distribution of antibiotic resistance genes in chicken gut microbiota commensals.</title>
        <authorList>
            <person name="Juricova H."/>
            <person name="Matiasovicova J."/>
            <person name="Kubasova T."/>
            <person name="Cejkova D."/>
            <person name="Rychlik I."/>
        </authorList>
    </citation>
    <scope>NUCLEOTIDE SEQUENCE [LARGE SCALE GENOMIC DNA]</scope>
    <source>
        <strain evidence="2 3">An819</strain>
    </source>
</reference>
<keyword evidence="2" id="KW-0808">Transferase</keyword>
<gene>
    <name evidence="2" type="ORF">H6B30_15205</name>
</gene>
<accession>A0A939B6C6</accession>
<dbReference type="RefSeq" id="WP_205112096.1">
    <property type="nucleotide sequence ID" value="NZ_JACJJL010000043.1"/>
</dbReference>
<dbReference type="Proteomes" id="UP000764045">
    <property type="component" value="Unassembled WGS sequence"/>
</dbReference>
<proteinExistence type="predicted"/>
<dbReference type="EMBL" id="JACJJL010000043">
    <property type="protein sequence ID" value="MBM6663072.1"/>
    <property type="molecule type" value="Genomic_DNA"/>
</dbReference>
<comment type="caution">
    <text evidence="2">The sequence shown here is derived from an EMBL/GenBank/DDBJ whole genome shotgun (WGS) entry which is preliminary data.</text>
</comment>
<evidence type="ECO:0000259" key="1">
    <source>
        <dbReference type="Pfam" id="PF04230"/>
    </source>
</evidence>
<dbReference type="AlphaFoldDB" id="A0A939B6C6"/>
<protein>
    <submittedName>
        <fullName evidence="2">Polysaccharide pyruvyl transferase family protein</fullName>
    </submittedName>
</protein>
<dbReference type="GO" id="GO:0016740">
    <property type="term" value="F:transferase activity"/>
    <property type="evidence" value="ECO:0007669"/>
    <property type="project" value="UniProtKB-KW"/>
</dbReference>
<dbReference type="Pfam" id="PF04230">
    <property type="entry name" value="PS_pyruv_trans"/>
    <property type="match status" value="1"/>
</dbReference>
<keyword evidence="3" id="KW-1185">Reference proteome</keyword>
<feature type="domain" description="Polysaccharide pyruvyl transferase" evidence="1">
    <location>
        <begin position="13"/>
        <end position="311"/>
    </location>
</feature>
<evidence type="ECO:0000313" key="3">
    <source>
        <dbReference type="Proteomes" id="UP000764045"/>
    </source>
</evidence>
<dbReference type="InterPro" id="IPR007345">
    <property type="entry name" value="Polysacch_pyruvyl_Trfase"/>
</dbReference>
<evidence type="ECO:0000313" key="2">
    <source>
        <dbReference type="EMBL" id="MBM6663072.1"/>
    </source>
</evidence>
<name>A0A939B6C6_9BACT</name>